<name>A0A8J7IA82_9NOST</name>
<proteinExistence type="predicted"/>
<comment type="caution">
    <text evidence="1">The sequence shown here is derived from an EMBL/GenBank/DDBJ whole genome shotgun (WGS) entry which is preliminary data.</text>
</comment>
<dbReference type="EMBL" id="JAECZA010000208">
    <property type="protein sequence ID" value="MBH8575795.1"/>
    <property type="molecule type" value="Genomic_DNA"/>
</dbReference>
<keyword evidence="2" id="KW-1185">Reference proteome</keyword>
<dbReference type="AlphaFoldDB" id="A0A8J7IA82"/>
<accession>A0A8J7IA82</accession>
<evidence type="ECO:0000313" key="1">
    <source>
        <dbReference type="EMBL" id="MBH8575795.1"/>
    </source>
</evidence>
<protein>
    <submittedName>
        <fullName evidence="1">Uncharacterized protein</fullName>
    </submittedName>
</protein>
<reference evidence="1 2" key="1">
    <citation type="journal article" date="2021" name="Int. J. Syst. Evol. Microbiol.">
        <title>Amazonocrinis nigriterrae gen. nov., sp. nov., Atlanticothrix silvestris gen. nov., sp. nov. and Dendronalium phyllosphericum gen. nov., sp. nov., nostocacean cyanobacteria from Brazilian environments.</title>
        <authorList>
            <person name="Alvarenga D.O."/>
            <person name="Andreote A.P.D."/>
            <person name="Branco L.H.Z."/>
            <person name="Delbaje E."/>
            <person name="Cruz R.B."/>
            <person name="Varani A.M."/>
            <person name="Fiore M.F."/>
        </authorList>
    </citation>
    <scope>NUCLEOTIDE SEQUENCE [LARGE SCALE GENOMIC DNA]</scope>
    <source>
        <strain evidence="1 2">CENA369</strain>
    </source>
</reference>
<dbReference type="Proteomes" id="UP000662314">
    <property type="component" value="Unassembled WGS sequence"/>
</dbReference>
<sequence>MVQNKHRQIINWLSRLKCNLGFHEWKLNLNDKEGQIFGVSIRRCTKCGRRQVSANRYWQDL</sequence>
<evidence type="ECO:0000313" key="2">
    <source>
        <dbReference type="Proteomes" id="UP000662314"/>
    </source>
</evidence>
<gene>
    <name evidence="1" type="ORF">I8752_22890</name>
</gene>
<organism evidence="1 2">
    <name type="scientific">Dendronalium phyllosphericum CENA369</name>
    <dbReference type="NCBI Taxonomy" id="1725256"/>
    <lineage>
        <taxon>Bacteria</taxon>
        <taxon>Bacillati</taxon>
        <taxon>Cyanobacteriota</taxon>
        <taxon>Cyanophyceae</taxon>
        <taxon>Nostocales</taxon>
        <taxon>Nostocaceae</taxon>
        <taxon>Dendronalium</taxon>
        <taxon>Dendronalium phyllosphericum</taxon>
    </lineage>
</organism>
<dbReference type="RefSeq" id="WP_214434557.1">
    <property type="nucleotide sequence ID" value="NZ_JAECZA010000208.1"/>
</dbReference>